<evidence type="ECO:0000313" key="3">
    <source>
        <dbReference type="Proteomes" id="UP000299102"/>
    </source>
</evidence>
<proteinExistence type="predicted"/>
<keyword evidence="3" id="KW-1185">Reference proteome</keyword>
<keyword evidence="1" id="KW-0472">Membrane</keyword>
<feature type="transmembrane region" description="Helical" evidence="1">
    <location>
        <begin position="44"/>
        <end position="66"/>
    </location>
</feature>
<reference evidence="2 3" key="1">
    <citation type="journal article" date="2019" name="Commun. Biol.">
        <title>The bagworm genome reveals a unique fibroin gene that provides high tensile strength.</title>
        <authorList>
            <person name="Kono N."/>
            <person name="Nakamura H."/>
            <person name="Ohtoshi R."/>
            <person name="Tomita M."/>
            <person name="Numata K."/>
            <person name="Arakawa K."/>
        </authorList>
    </citation>
    <scope>NUCLEOTIDE SEQUENCE [LARGE SCALE GENOMIC DNA]</scope>
</reference>
<accession>A0A4C1T226</accession>
<dbReference type="Proteomes" id="UP000299102">
    <property type="component" value="Unassembled WGS sequence"/>
</dbReference>
<keyword evidence="1" id="KW-0812">Transmembrane</keyword>
<dbReference type="EMBL" id="BGZK01000031">
    <property type="protein sequence ID" value="GBP08472.1"/>
    <property type="molecule type" value="Genomic_DNA"/>
</dbReference>
<evidence type="ECO:0000313" key="2">
    <source>
        <dbReference type="EMBL" id="GBP08472.1"/>
    </source>
</evidence>
<gene>
    <name evidence="2" type="ORF">EVAR_77164_1</name>
</gene>
<keyword evidence="1" id="KW-1133">Transmembrane helix</keyword>
<dbReference type="AlphaFoldDB" id="A0A4C1T226"/>
<sequence>MCIRTVLTYASPVFAHAAPKALDRFQVIQNKFCRDATDAHWGKFLVGFSPTLLACTGARMCVMLFLPPPRRKREKKYLKGARLQHSFISLYFTAILQSPRKPAPLISSFVALEYGFLVVWVEIMNNEDFQLIEFSTRLTYGCCNPAAMIFVCFSPCEGKGGEKPAMGSPCARAHGACPTRTD</sequence>
<protein>
    <submittedName>
        <fullName evidence="2">Uncharacterized protein</fullName>
    </submittedName>
</protein>
<comment type="caution">
    <text evidence="2">The sequence shown here is derived from an EMBL/GenBank/DDBJ whole genome shotgun (WGS) entry which is preliminary data.</text>
</comment>
<organism evidence="2 3">
    <name type="scientific">Eumeta variegata</name>
    <name type="common">Bagworm moth</name>
    <name type="synonym">Eumeta japonica</name>
    <dbReference type="NCBI Taxonomy" id="151549"/>
    <lineage>
        <taxon>Eukaryota</taxon>
        <taxon>Metazoa</taxon>
        <taxon>Ecdysozoa</taxon>
        <taxon>Arthropoda</taxon>
        <taxon>Hexapoda</taxon>
        <taxon>Insecta</taxon>
        <taxon>Pterygota</taxon>
        <taxon>Neoptera</taxon>
        <taxon>Endopterygota</taxon>
        <taxon>Lepidoptera</taxon>
        <taxon>Glossata</taxon>
        <taxon>Ditrysia</taxon>
        <taxon>Tineoidea</taxon>
        <taxon>Psychidae</taxon>
        <taxon>Oiketicinae</taxon>
        <taxon>Eumeta</taxon>
    </lineage>
</organism>
<evidence type="ECO:0000256" key="1">
    <source>
        <dbReference type="SAM" id="Phobius"/>
    </source>
</evidence>
<dbReference type="OrthoDB" id="412981at2759"/>
<name>A0A4C1T226_EUMVA</name>